<name>A0A7Y1QL46_9PSED</name>
<reference evidence="1 2" key="1">
    <citation type="journal article" date="2020" name="Front. Microbiol.">
        <title>Genetic Organization of the aprX-lipA2 Operon Affects the Proteolytic Potential of Pseudomonas Species in Milk.</title>
        <authorList>
            <person name="Maier C."/>
            <person name="Huptas C."/>
            <person name="von Neubeck M."/>
            <person name="Scherer S."/>
            <person name="Wenning M."/>
            <person name="Lucking G."/>
        </authorList>
    </citation>
    <scope>NUCLEOTIDE SEQUENCE [LARGE SCALE GENOMIC DNA]</scope>
    <source>
        <strain evidence="1 2">G4779</strain>
    </source>
</reference>
<dbReference type="AlphaFoldDB" id="A0A7Y1QL46"/>
<dbReference type="EMBL" id="JAAQYP010000014">
    <property type="protein sequence ID" value="NNA95730.1"/>
    <property type="molecule type" value="Genomic_DNA"/>
</dbReference>
<proteinExistence type="predicted"/>
<gene>
    <name evidence="1" type="ORF">HBO33_11160</name>
</gene>
<comment type="caution">
    <text evidence="1">The sequence shown here is derived from an EMBL/GenBank/DDBJ whole genome shotgun (WGS) entry which is preliminary data.</text>
</comment>
<organism evidence="1 2">
    <name type="scientific">Pseudomonas gessardii</name>
    <dbReference type="NCBI Taxonomy" id="78544"/>
    <lineage>
        <taxon>Bacteria</taxon>
        <taxon>Pseudomonadati</taxon>
        <taxon>Pseudomonadota</taxon>
        <taxon>Gammaproteobacteria</taxon>
        <taxon>Pseudomonadales</taxon>
        <taxon>Pseudomonadaceae</taxon>
        <taxon>Pseudomonas</taxon>
    </lineage>
</organism>
<protein>
    <submittedName>
        <fullName evidence="1">Uncharacterized protein</fullName>
    </submittedName>
</protein>
<sequence length="113" mass="13275">MYSEVGEKVGAWRREGEPAIVPLSLPAIVQGYVDAHSRLSVLLLKREIHGYLRNNLTPGGLRNAAPFDYELCFSEHYFDCNNHQFLLWVCRLLDENLKRTQWRGIKRLFNRMR</sequence>
<accession>A0A7Y1QL46</accession>
<evidence type="ECO:0000313" key="2">
    <source>
        <dbReference type="Proteomes" id="UP000542111"/>
    </source>
</evidence>
<dbReference type="Proteomes" id="UP000542111">
    <property type="component" value="Unassembled WGS sequence"/>
</dbReference>
<evidence type="ECO:0000313" key="1">
    <source>
        <dbReference type="EMBL" id="NNA95730.1"/>
    </source>
</evidence>